<dbReference type="InterPro" id="IPR012551">
    <property type="entry name" value="DUF1707_SHOCT-like"/>
</dbReference>
<feature type="domain" description="Cell wall-active antibiotics response LiaF-like C-terminal" evidence="3">
    <location>
        <begin position="123"/>
        <end position="178"/>
    </location>
</feature>
<feature type="region of interest" description="Disordered" evidence="1">
    <location>
        <begin position="1"/>
        <end position="21"/>
    </location>
</feature>
<reference evidence="4" key="1">
    <citation type="submission" date="2021-01" db="EMBL/GenBank/DDBJ databases">
        <title>KCTC 19127 draft genome.</title>
        <authorList>
            <person name="An D."/>
        </authorList>
    </citation>
    <scope>NUCLEOTIDE SEQUENCE</scope>
    <source>
        <strain evidence="4">KCTC 19127</strain>
    </source>
</reference>
<comment type="caution">
    <text evidence="4">The sequence shown here is derived from an EMBL/GenBank/DDBJ whole genome shotgun (WGS) entry which is preliminary data.</text>
</comment>
<dbReference type="PANTHER" id="PTHR40763:SF4">
    <property type="entry name" value="DUF1707 DOMAIN-CONTAINING PROTEIN"/>
    <property type="match status" value="1"/>
</dbReference>
<evidence type="ECO:0000259" key="2">
    <source>
        <dbReference type="Pfam" id="PF08044"/>
    </source>
</evidence>
<dbReference type="PANTHER" id="PTHR40763">
    <property type="entry name" value="MEMBRANE PROTEIN-RELATED"/>
    <property type="match status" value="1"/>
</dbReference>
<dbReference type="Pfam" id="PF09922">
    <property type="entry name" value="LiaF-like_C"/>
    <property type="match status" value="1"/>
</dbReference>
<sequence length="225" mass="23673">MTGMTEQPDRDPRHLRASNQDREQVAVALHTAMAEGRIEVPELEERLDAVYRAKTLGELEPLTSDLPGHRPVTAAGVALPAPPPEPGSPGIVSRVGGGYPTSSAAVAVMSGATRSGRWVVPRQFTAVAVMGGVELDLTQARFAERQVTITAVAVMGGIEITVPADVTVLVSGIGLMGGFEDHARSDGYPGGPVLRVNGLALMGGVEVKRGRLPEQITDDGRKELR</sequence>
<dbReference type="Proteomes" id="UP000663801">
    <property type="component" value="Unassembled WGS sequence"/>
</dbReference>
<accession>A0A939C0Z0</accession>
<feature type="compositionally biased region" description="Basic and acidic residues" evidence="1">
    <location>
        <begin position="7"/>
        <end position="21"/>
    </location>
</feature>
<dbReference type="EMBL" id="JAERWL010000001">
    <property type="protein sequence ID" value="MBM9474885.1"/>
    <property type="molecule type" value="Genomic_DNA"/>
</dbReference>
<evidence type="ECO:0000259" key="3">
    <source>
        <dbReference type="Pfam" id="PF09922"/>
    </source>
</evidence>
<name>A0A939C0Z0_9ACTN</name>
<feature type="domain" description="DUF1707" evidence="2">
    <location>
        <begin position="15"/>
        <end position="67"/>
    </location>
</feature>
<proteinExistence type="predicted"/>
<gene>
    <name evidence="4" type="ORF">JL107_00340</name>
</gene>
<evidence type="ECO:0000313" key="5">
    <source>
        <dbReference type="Proteomes" id="UP000663801"/>
    </source>
</evidence>
<protein>
    <submittedName>
        <fullName evidence="4">DUF1707 and DUF2154 domain-containing protein</fullName>
    </submittedName>
</protein>
<evidence type="ECO:0000313" key="4">
    <source>
        <dbReference type="EMBL" id="MBM9474885.1"/>
    </source>
</evidence>
<evidence type="ECO:0000256" key="1">
    <source>
        <dbReference type="SAM" id="MobiDB-lite"/>
    </source>
</evidence>
<dbReference type="InterPro" id="IPR024425">
    <property type="entry name" value="LiaF-like_C"/>
</dbReference>
<dbReference type="AlphaFoldDB" id="A0A939C0Z0"/>
<dbReference type="Pfam" id="PF08044">
    <property type="entry name" value="DUF1707"/>
    <property type="match status" value="1"/>
</dbReference>
<organism evidence="4 5">
    <name type="scientific">Nakamurella flavida</name>
    <dbReference type="NCBI Taxonomy" id="363630"/>
    <lineage>
        <taxon>Bacteria</taxon>
        <taxon>Bacillati</taxon>
        <taxon>Actinomycetota</taxon>
        <taxon>Actinomycetes</taxon>
        <taxon>Nakamurellales</taxon>
        <taxon>Nakamurellaceae</taxon>
        <taxon>Nakamurella</taxon>
    </lineage>
</organism>
<keyword evidence="5" id="KW-1185">Reference proteome</keyword>